<organism evidence="3 4">
    <name type="scientific">Tribonema minus</name>
    <dbReference type="NCBI Taxonomy" id="303371"/>
    <lineage>
        <taxon>Eukaryota</taxon>
        <taxon>Sar</taxon>
        <taxon>Stramenopiles</taxon>
        <taxon>Ochrophyta</taxon>
        <taxon>PX clade</taxon>
        <taxon>Xanthophyceae</taxon>
        <taxon>Tribonematales</taxon>
        <taxon>Tribonemataceae</taxon>
        <taxon>Tribonema</taxon>
    </lineage>
</organism>
<evidence type="ECO:0000313" key="4">
    <source>
        <dbReference type="Proteomes" id="UP000664859"/>
    </source>
</evidence>
<dbReference type="PANTHER" id="PTHR43110:SF1">
    <property type="entry name" value="THIOL PEROXIDASE"/>
    <property type="match status" value="1"/>
</dbReference>
<dbReference type="InterPro" id="IPR036249">
    <property type="entry name" value="Thioredoxin-like_sf"/>
</dbReference>
<dbReference type="Gene3D" id="3.40.30.10">
    <property type="entry name" value="Glutaredoxin"/>
    <property type="match status" value="1"/>
</dbReference>
<dbReference type="EMBL" id="JAFCMP010000095">
    <property type="protein sequence ID" value="KAG5187104.1"/>
    <property type="molecule type" value="Genomic_DNA"/>
</dbReference>
<protein>
    <submittedName>
        <fullName evidence="3">Thioredoxin-like protein</fullName>
    </submittedName>
</protein>
<dbReference type="Proteomes" id="UP000664859">
    <property type="component" value="Unassembled WGS sequence"/>
</dbReference>
<sequence>MASSIGALRVGDRAPCCTLPASDFKNVSVPVAGRKTVLAFFPAAFSGGPEKGCECQMATLNKELQELTAAGAAVVGISRELPFTMAAWAQKLGLQFPLLSDSNLKVAQQYVGTVDLGAMIDARTRTRGLAGYLSSNRGVVVVDERGMVIYKYVSTDTQGAPDPGVLPDLGPVKEAVLGARAKL</sequence>
<dbReference type="SUPFAM" id="SSF52833">
    <property type="entry name" value="Thioredoxin-like"/>
    <property type="match status" value="1"/>
</dbReference>
<dbReference type="PANTHER" id="PTHR43110">
    <property type="entry name" value="THIOL PEROXIDASE"/>
    <property type="match status" value="1"/>
</dbReference>
<name>A0A836CIU5_9STRA</name>
<dbReference type="GO" id="GO:0016491">
    <property type="term" value="F:oxidoreductase activity"/>
    <property type="evidence" value="ECO:0007669"/>
    <property type="project" value="InterPro"/>
</dbReference>
<dbReference type="InterPro" id="IPR000866">
    <property type="entry name" value="AhpC/TSA"/>
</dbReference>
<dbReference type="Pfam" id="PF00578">
    <property type="entry name" value="AhpC-TSA"/>
    <property type="match status" value="1"/>
</dbReference>
<dbReference type="OrthoDB" id="185659at2759"/>
<dbReference type="InterPro" id="IPR013766">
    <property type="entry name" value="Thioredoxin_domain"/>
</dbReference>
<gene>
    <name evidence="3" type="ORF">JKP88DRAFT_34177</name>
</gene>
<dbReference type="GO" id="GO:0016209">
    <property type="term" value="F:antioxidant activity"/>
    <property type="evidence" value="ECO:0007669"/>
    <property type="project" value="InterPro"/>
</dbReference>
<dbReference type="InterPro" id="IPR050455">
    <property type="entry name" value="Tpx_Peroxidase_subfamily"/>
</dbReference>
<keyword evidence="4" id="KW-1185">Reference proteome</keyword>
<comment type="caution">
    <text evidence="3">The sequence shown here is derived from an EMBL/GenBank/DDBJ whole genome shotgun (WGS) entry which is preliminary data.</text>
</comment>
<evidence type="ECO:0000259" key="2">
    <source>
        <dbReference type="PROSITE" id="PS51352"/>
    </source>
</evidence>
<evidence type="ECO:0000256" key="1">
    <source>
        <dbReference type="ARBA" id="ARBA00023284"/>
    </source>
</evidence>
<evidence type="ECO:0000313" key="3">
    <source>
        <dbReference type="EMBL" id="KAG5187104.1"/>
    </source>
</evidence>
<dbReference type="PROSITE" id="PS51352">
    <property type="entry name" value="THIOREDOXIN_2"/>
    <property type="match status" value="1"/>
</dbReference>
<feature type="domain" description="Thioredoxin" evidence="2">
    <location>
        <begin position="8"/>
        <end position="177"/>
    </location>
</feature>
<proteinExistence type="predicted"/>
<keyword evidence="1" id="KW-0676">Redox-active center</keyword>
<accession>A0A836CIU5</accession>
<reference evidence="3" key="1">
    <citation type="submission" date="2021-02" db="EMBL/GenBank/DDBJ databases">
        <title>First Annotated Genome of the Yellow-green Alga Tribonema minus.</title>
        <authorList>
            <person name="Mahan K.M."/>
        </authorList>
    </citation>
    <scope>NUCLEOTIDE SEQUENCE</scope>
    <source>
        <strain evidence="3">UTEX B ZZ1240</strain>
    </source>
</reference>
<dbReference type="AlphaFoldDB" id="A0A836CIU5"/>